<evidence type="ECO:0000313" key="4">
    <source>
        <dbReference type="Proteomes" id="UP001595704"/>
    </source>
</evidence>
<dbReference type="Gene3D" id="3.40.1580.10">
    <property type="entry name" value="SMI1/KNR4-like"/>
    <property type="match status" value="1"/>
</dbReference>
<protein>
    <submittedName>
        <fullName evidence="3">SMI1/KNR4 family protein</fullName>
    </submittedName>
</protein>
<feature type="region of interest" description="Disordered" evidence="1">
    <location>
        <begin position="1"/>
        <end position="43"/>
    </location>
</feature>
<name>A0ABV7UMN8_9HYPH</name>
<dbReference type="InterPro" id="IPR037883">
    <property type="entry name" value="Knr4/Smi1-like_sf"/>
</dbReference>
<proteinExistence type="predicted"/>
<gene>
    <name evidence="3" type="ORF">ACFONL_20605</name>
</gene>
<dbReference type="RefSeq" id="WP_191318841.1">
    <property type="nucleotide sequence ID" value="NZ_BNCG01000004.1"/>
</dbReference>
<dbReference type="SMART" id="SM00860">
    <property type="entry name" value="SMI1_KNR4"/>
    <property type="match status" value="1"/>
</dbReference>
<dbReference type="SUPFAM" id="SSF160631">
    <property type="entry name" value="SMI1/KNR4-like"/>
    <property type="match status" value="1"/>
</dbReference>
<evidence type="ECO:0000259" key="2">
    <source>
        <dbReference type="SMART" id="SM00860"/>
    </source>
</evidence>
<reference evidence="4" key="1">
    <citation type="journal article" date="2019" name="Int. J. Syst. Evol. Microbiol.">
        <title>The Global Catalogue of Microorganisms (GCM) 10K type strain sequencing project: providing services to taxonomists for standard genome sequencing and annotation.</title>
        <authorList>
            <consortium name="The Broad Institute Genomics Platform"/>
            <consortium name="The Broad Institute Genome Sequencing Center for Infectious Disease"/>
            <person name="Wu L."/>
            <person name="Ma J."/>
        </authorList>
    </citation>
    <scope>NUCLEOTIDE SEQUENCE [LARGE SCALE GENOMIC DNA]</scope>
    <source>
        <strain evidence="4">KCTC 42282</strain>
    </source>
</reference>
<sequence>MNLAPEDAWRRQGRLGAAPPPPRQDDDDASASPLRNNAAGRLPEQIAATGGELERPATFQEIGAYENACGAPLPRDYVEFLREGQFAAPVMRFFDAPDVGGGFDALQCFFGFGLPWPTCNLDYVRQLYAGGAPDRVVPIAGNGAGDYVCLDLRGGDTARQAPVALWRLDHFWRAGEWREQDFIRLAGSFSEFVMGLRQAPRRSVTGEGASRPAPSSQRAPSQAAAPLMTFGPLLGRWSA</sequence>
<accession>A0ABV7UMN8</accession>
<feature type="domain" description="Knr4/Smi1-like" evidence="2">
    <location>
        <begin position="56"/>
        <end position="195"/>
    </location>
</feature>
<dbReference type="InterPro" id="IPR018958">
    <property type="entry name" value="Knr4/Smi1-like_dom"/>
</dbReference>
<feature type="compositionally biased region" description="Low complexity" evidence="1">
    <location>
        <begin position="209"/>
        <end position="226"/>
    </location>
</feature>
<feature type="region of interest" description="Disordered" evidence="1">
    <location>
        <begin position="203"/>
        <end position="226"/>
    </location>
</feature>
<dbReference type="Proteomes" id="UP001595704">
    <property type="component" value="Unassembled WGS sequence"/>
</dbReference>
<dbReference type="Pfam" id="PF09346">
    <property type="entry name" value="SMI1_KNR4"/>
    <property type="match status" value="1"/>
</dbReference>
<organism evidence="3 4">
    <name type="scientific">Camelimonas fluminis</name>
    <dbReference type="NCBI Taxonomy" id="1576911"/>
    <lineage>
        <taxon>Bacteria</taxon>
        <taxon>Pseudomonadati</taxon>
        <taxon>Pseudomonadota</taxon>
        <taxon>Alphaproteobacteria</taxon>
        <taxon>Hyphomicrobiales</taxon>
        <taxon>Chelatococcaceae</taxon>
        <taxon>Camelimonas</taxon>
    </lineage>
</organism>
<comment type="caution">
    <text evidence="3">The sequence shown here is derived from an EMBL/GenBank/DDBJ whole genome shotgun (WGS) entry which is preliminary data.</text>
</comment>
<dbReference type="EMBL" id="JBHRYC010000098">
    <property type="protein sequence ID" value="MFC3639746.1"/>
    <property type="molecule type" value="Genomic_DNA"/>
</dbReference>
<evidence type="ECO:0000256" key="1">
    <source>
        <dbReference type="SAM" id="MobiDB-lite"/>
    </source>
</evidence>
<evidence type="ECO:0000313" key="3">
    <source>
        <dbReference type="EMBL" id="MFC3639746.1"/>
    </source>
</evidence>
<keyword evidence="4" id="KW-1185">Reference proteome</keyword>